<evidence type="ECO:0000256" key="1">
    <source>
        <dbReference type="SAM" id="MobiDB-lite"/>
    </source>
</evidence>
<keyword evidence="3" id="KW-1185">Reference proteome</keyword>
<dbReference type="Pfam" id="PF05621">
    <property type="entry name" value="TniB"/>
    <property type="match status" value="1"/>
</dbReference>
<organism evidence="2 3">
    <name type="scientific">Kibdelosporangium philippinense</name>
    <dbReference type="NCBI Taxonomy" id="211113"/>
    <lineage>
        <taxon>Bacteria</taxon>
        <taxon>Bacillati</taxon>
        <taxon>Actinomycetota</taxon>
        <taxon>Actinomycetes</taxon>
        <taxon>Pseudonocardiales</taxon>
        <taxon>Pseudonocardiaceae</taxon>
        <taxon>Kibdelosporangium</taxon>
    </lineage>
</organism>
<dbReference type="EMBL" id="JAJVCN010000004">
    <property type="protein sequence ID" value="MCE7010073.1"/>
    <property type="molecule type" value="Genomic_DNA"/>
</dbReference>
<proteinExistence type="predicted"/>
<dbReference type="Proteomes" id="UP001521150">
    <property type="component" value="Unassembled WGS sequence"/>
</dbReference>
<feature type="compositionally biased region" description="Basic residues" evidence="1">
    <location>
        <begin position="350"/>
        <end position="359"/>
    </location>
</feature>
<comment type="caution">
    <text evidence="2">The sequence shown here is derived from an EMBL/GenBank/DDBJ whole genome shotgun (WGS) entry which is preliminary data.</text>
</comment>
<evidence type="ECO:0000313" key="3">
    <source>
        <dbReference type="Proteomes" id="UP001521150"/>
    </source>
</evidence>
<name>A0ABS8ZQN8_9PSEU</name>
<gene>
    <name evidence="2" type="ORF">LWC34_45805</name>
</gene>
<dbReference type="InterPro" id="IPR008868">
    <property type="entry name" value="TniB"/>
</dbReference>
<protein>
    <submittedName>
        <fullName evidence="2">TniB family NTP-binding protein</fullName>
    </submittedName>
</protein>
<feature type="region of interest" description="Disordered" evidence="1">
    <location>
        <begin position="336"/>
        <end position="359"/>
    </location>
</feature>
<dbReference type="InterPro" id="IPR027417">
    <property type="entry name" value="P-loop_NTPase"/>
</dbReference>
<accession>A0ABS8ZQN8</accession>
<dbReference type="SUPFAM" id="SSF52540">
    <property type="entry name" value="P-loop containing nucleoside triphosphate hydrolases"/>
    <property type="match status" value="1"/>
</dbReference>
<reference evidence="2 3" key="1">
    <citation type="submission" date="2021-12" db="EMBL/GenBank/DDBJ databases">
        <title>Genome sequence of Kibdelosporangium philippinense ATCC 49844.</title>
        <authorList>
            <person name="Fedorov E.A."/>
            <person name="Omeragic M."/>
            <person name="Shalygina K.F."/>
            <person name="Maclea K.S."/>
        </authorList>
    </citation>
    <scope>NUCLEOTIDE SEQUENCE [LARGE SCALE GENOMIC DNA]</scope>
    <source>
        <strain evidence="2 3">ATCC 49844</strain>
    </source>
</reference>
<evidence type="ECO:0000313" key="2">
    <source>
        <dbReference type="EMBL" id="MCE7010073.1"/>
    </source>
</evidence>
<dbReference type="RefSeq" id="WP_233731541.1">
    <property type="nucleotide sequence ID" value="NZ_JAJVCN010000004.1"/>
</dbReference>
<sequence>MTAPQAAYSLSRKEGWRRFVDTPPRTRPESLTASALLRLGDDARLDYDEARHDWHANFGTIATPQLAAVRDELELIVASNRQDPDRVRGAAVIDGQPGLGKTTIANLFGRDFDRAARRRHGPLTDTGDERIPVFRVGLTSNTTLRTLNKMICEFYAHPGAARGTAAQLATYALDCVLQCQTRVGIIDDIHFIDQHSKDGLAVSNHLKWLANELPITFIYAGVGLSERRFFEEGLSGPSVALAQSARRWTRLDVGPFDRGQHWQALLKAIEKQLVLVHGHPGQLARLADYLFTRTGGHIGSLITLITRGCFKAIKTGDEKLSRDLLDTVRIDEASEKARKRLQATTSRTPTRTRRQRAAS</sequence>